<reference evidence="8" key="1">
    <citation type="submission" date="2020-07" db="EMBL/GenBank/DDBJ databases">
        <authorList>
            <person name="Nieuwenhuis M."/>
            <person name="Van De Peppel L.J.J."/>
        </authorList>
    </citation>
    <scope>NUCLEOTIDE SEQUENCE</scope>
    <source>
        <strain evidence="8">AP01</strain>
        <tissue evidence="8">Mycelium</tissue>
    </source>
</reference>
<evidence type="ECO:0000256" key="3">
    <source>
        <dbReference type="ARBA" id="ARBA00022963"/>
    </source>
</evidence>
<dbReference type="AlphaFoldDB" id="A0A9P7GED1"/>
<gene>
    <name evidence="8" type="ORF">DXG03_000386</name>
</gene>
<dbReference type="OrthoDB" id="15478at2759"/>
<dbReference type="PROSITE" id="PS51635">
    <property type="entry name" value="PNPLA"/>
    <property type="match status" value="1"/>
</dbReference>
<reference evidence="8" key="2">
    <citation type="submission" date="2021-10" db="EMBL/GenBank/DDBJ databases">
        <title>Phylogenomics reveals ancestral predisposition of the termite-cultivated fungus Termitomyces towards a domesticated lifestyle.</title>
        <authorList>
            <person name="Auxier B."/>
            <person name="Grum-Grzhimaylo A."/>
            <person name="Cardenas M.E."/>
            <person name="Lodge J.D."/>
            <person name="Laessoe T."/>
            <person name="Pedersen O."/>
            <person name="Smith M.E."/>
            <person name="Kuyper T.W."/>
            <person name="Franco-Molano E.A."/>
            <person name="Baroni T.J."/>
            <person name="Aanen D.K."/>
        </authorList>
    </citation>
    <scope>NUCLEOTIDE SEQUENCE</scope>
    <source>
        <strain evidence="8">AP01</strain>
        <tissue evidence="8">Mycelium</tissue>
    </source>
</reference>
<comment type="caution">
    <text evidence="8">The sequence shown here is derived from an EMBL/GenBank/DDBJ whole genome shotgun (WGS) entry which is preliminary data.</text>
</comment>
<dbReference type="GO" id="GO:0006641">
    <property type="term" value="P:triglyceride metabolic process"/>
    <property type="evidence" value="ECO:0007669"/>
    <property type="project" value="UniProtKB-ARBA"/>
</dbReference>
<keyword evidence="3" id="KW-0442">Lipid degradation</keyword>
<dbReference type="Proteomes" id="UP000775547">
    <property type="component" value="Unassembled WGS sequence"/>
</dbReference>
<keyword evidence="6" id="KW-0472">Membrane</keyword>
<keyword evidence="4" id="KW-0443">Lipid metabolism</keyword>
<keyword evidence="6" id="KW-1133">Transmembrane helix</keyword>
<evidence type="ECO:0000256" key="1">
    <source>
        <dbReference type="ARBA" id="ARBA00006104"/>
    </source>
</evidence>
<dbReference type="InterPro" id="IPR050301">
    <property type="entry name" value="NTE"/>
</dbReference>
<evidence type="ECO:0000256" key="6">
    <source>
        <dbReference type="SAM" id="Phobius"/>
    </source>
</evidence>
<evidence type="ECO:0000313" key="8">
    <source>
        <dbReference type="EMBL" id="KAG5649037.1"/>
    </source>
</evidence>
<dbReference type="SUPFAM" id="SSF52151">
    <property type="entry name" value="FabD/lysophospholipase-like"/>
    <property type="match status" value="1"/>
</dbReference>
<evidence type="ECO:0000256" key="5">
    <source>
        <dbReference type="PROSITE-ProRule" id="PRU01161"/>
    </source>
</evidence>
<dbReference type="GO" id="GO:0004806">
    <property type="term" value="F:triacylglycerol lipase activity"/>
    <property type="evidence" value="ECO:0007669"/>
    <property type="project" value="InterPro"/>
</dbReference>
<comment type="similarity">
    <text evidence="1">Belongs to the PLPL family.</text>
</comment>
<evidence type="ECO:0000256" key="2">
    <source>
        <dbReference type="ARBA" id="ARBA00022801"/>
    </source>
</evidence>
<dbReference type="InterPro" id="IPR016035">
    <property type="entry name" value="Acyl_Trfase/lysoPLipase"/>
</dbReference>
<evidence type="ECO:0000259" key="7">
    <source>
        <dbReference type="PROSITE" id="PS51635"/>
    </source>
</evidence>
<sequence length="331" mass="38105">MSTPDPLNGSRRYKLTTEALLSADYVEESHIQAFADALGADELFFDHNDASSPNIPGTPASPVSAPATRVRKVSALSDFAPVNLKVKRRNRKKDRSSHGKRSDWLFLLLRWPLLFFIFLFIAGEFGFYIVIRQLVNTKEWITAWRGKKGVLRKKLRASKNYQEWKENALTLDEFLHFHEWKQVDEDPFYDWKLVKKMREDVLGFWKHAFALISLEWNHQAYFDELGTALEFIRETPELSIDEKKRFFKSANTNLDHVGVVKAFLDADLLPRVVTGTSAGGLIAALVCTRTDEELKLLLVPELANRITACEEPSRVWMERVWKTGARFDSVL</sequence>
<organism evidence="8 9">
    <name type="scientific">Asterophora parasitica</name>
    <dbReference type="NCBI Taxonomy" id="117018"/>
    <lineage>
        <taxon>Eukaryota</taxon>
        <taxon>Fungi</taxon>
        <taxon>Dikarya</taxon>
        <taxon>Basidiomycota</taxon>
        <taxon>Agaricomycotina</taxon>
        <taxon>Agaricomycetes</taxon>
        <taxon>Agaricomycetidae</taxon>
        <taxon>Agaricales</taxon>
        <taxon>Tricholomatineae</taxon>
        <taxon>Lyophyllaceae</taxon>
        <taxon>Asterophora</taxon>
    </lineage>
</organism>
<feature type="short sequence motif" description="GXSXG" evidence="5">
    <location>
        <begin position="275"/>
        <end position="279"/>
    </location>
</feature>
<protein>
    <recommendedName>
        <fullName evidence="7">PNPLA domain-containing protein</fullName>
    </recommendedName>
</protein>
<evidence type="ECO:0000313" key="9">
    <source>
        <dbReference type="Proteomes" id="UP000775547"/>
    </source>
</evidence>
<keyword evidence="2" id="KW-0378">Hydrolase</keyword>
<keyword evidence="6" id="KW-0812">Transmembrane</keyword>
<accession>A0A9P7GED1</accession>
<dbReference type="PANTHER" id="PTHR14226:SF66">
    <property type="entry name" value="TRIACYLGLYCEROL LIPASE PTL2"/>
    <property type="match status" value="1"/>
</dbReference>
<dbReference type="Gene3D" id="3.40.1090.10">
    <property type="entry name" value="Cytosolic phospholipase A2 catalytic domain"/>
    <property type="match status" value="1"/>
</dbReference>
<dbReference type="Pfam" id="PF01734">
    <property type="entry name" value="Patatin"/>
    <property type="match status" value="1"/>
</dbReference>
<feature type="domain" description="PNPLA" evidence="7">
    <location>
        <begin position="244"/>
        <end position="331"/>
    </location>
</feature>
<proteinExistence type="inferred from homology"/>
<dbReference type="PANTHER" id="PTHR14226">
    <property type="entry name" value="NEUROPATHY TARGET ESTERASE/SWISS CHEESE D.MELANOGASTER"/>
    <property type="match status" value="1"/>
</dbReference>
<keyword evidence="9" id="KW-1185">Reference proteome</keyword>
<name>A0A9P7GED1_9AGAR</name>
<feature type="transmembrane region" description="Helical" evidence="6">
    <location>
        <begin position="104"/>
        <end position="131"/>
    </location>
</feature>
<dbReference type="InterPro" id="IPR002641">
    <property type="entry name" value="PNPLA_dom"/>
</dbReference>
<dbReference type="EMBL" id="JABCKV010000001">
    <property type="protein sequence ID" value="KAG5649037.1"/>
    <property type="molecule type" value="Genomic_DNA"/>
</dbReference>
<dbReference type="GO" id="GO:0016042">
    <property type="term" value="P:lipid catabolic process"/>
    <property type="evidence" value="ECO:0007669"/>
    <property type="project" value="UniProtKB-KW"/>
</dbReference>
<dbReference type="InterPro" id="IPR021771">
    <property type="entry name" value="Triacylglycerol_lipase_N"/>
</dbReference>
<comment type="caution">
    <text evidence="5">Lacks conserved residue(s) required for the propagation of feature annotation.</text>
</comment>
<dbReference type="Pfam" id="PF11815">
    <property type="entry name" value="DUF3336"/>
    <property type="match status" value="1"/>
</dbReference>
<evidence type="ECO:0000256" key="4">
    <source>
        <dbReference type="ARBA" id="ARBA00023098"/>
    </source>
</evidence>